<keyword evidence="4 5" id="KW-0539">Nucleus</keyword>
<evidence type="ECO:0000313" key="8">
    <source>
        <dbReference type="EMBL" id="KAJ3132643.1"/>
    </source>
</evidence>
<dbReference type="InterPro" id="IPR029240">
    <property type="entry name" value="MMS19_N"/>
</dbReference>
<evidence type="ECO:0000256" key="5">
    <source>
        <dbReference type="RuleBase" id="RU367072"/>
    </source>
</evidence>
<keyword evidence="5" id="KW-0234">DNA repair</keyword>
<keyword evidence="9" id="KW-1185">Reference proteome</keyword>
<comment type="function">
    <text evidence="5">Key component of the cytosolic iron-sulfur protein assembly (CIA) complex, a multiprotein complex that mediates the incorporation of iron-sulfur cluster into apoproteins specifically involved in DNA metabolism and genomic integrity. In the CIA complex, MMS19 acts as an adapter between early-acting CIA components and a subset of cellular target iron-sulfur proteins.</text>
</comment>
<proteinExistence type="inferred from homology"/>
<dbReference type="Proteomes" id="UP001211907">
    <property type="component" value="Unassembled WGS sequence"/>
</dbReference>
<feature type="domain" description="MMS19 N-terminal" evidence="7">
    <location>
        <begin position="43"/>
        <end position="316"/>
    </location>
</feature>
<evidence type="ECO:0000256" key="4">
    <source>
        <dbReference type="ARBA" id="ARBA00023242"/>
    </source>
</evidence>
<evidence type="ECO:0000259" key="6">
    <source>
        <dbReference type="Pfam" id="PF12460"/>
    </source>
</evidence>
<dbReference type="InterPro" id="IPR011989">
    <property type="entry name" value="ARM-like"/>
</dbReference>
<comment type="caution">
    <text evidence="8">The sequence shown here is derived from an EMBL/GenBank/DDBJ whole genome shotgun (WGS) entry which is preliminary data.</text>
</comment>
<keyword evidence="3" id="KW-0677">Repeat</keyword>
<gene>
    <name evidence="8" type="primary">MMS19</name>
    <name evidence="8" type="ORF">HK100_005122</name>
</gene>
<dbReference type="InterPro" id="IPR024687">
    <property type="entry name" value="MMS19_C"/>
</dbReference>
<dbReference type="SUPFAM" id="SSF48371">
    <property type="entry name" value="ARM repeat"/>
    <property type="match status" value="1"/>
</dbReference>
<dbReference type="GO" id="GO:0016226">
    <property type="term" value="P:iron-sulfur cluster assembly"/>
    <property type="evidence" value="ECO:0007669"/>
    <property type="project" value="UniProtKB-UniRule"/>
</dbReference>
<dbReference type="PANTHER" id="PTHR12891:SF0">
    <property type="entry name" value="MMS19 NUCLEOTIDE EXCISION REPAIR PROTEIN HOMOLOG"/>
    <property type="match status" value="1"/>
</dbReference>
<evidence type="ECO:0000256" key="1">
    <source>
        <dbReference type="ARBA" id="ARBA00004123"/>
    </source>
</evidence>
<protein>
    <recommendedName>
        <fullName evidence="5">MMS19 nucleotide excision repair protein</fullName>
    </recommendedName>
</protein>
<sequence>MAELVNGYLNDPESTFGQKALSELGARVVDREITLLDLVRLAGGALTAADPFERAKAVSLLAGVLAGLTITSPAPTVTPINAPNIDRVGALDRRTVAVLAQFVRDRLHDTQSVEDLLRAFQALLDSRLVSRNDAIETTRSIFKELNVQNFSQNVRFSAYRVFQSLLSLHLDGMKILGDNFIAGFLVAMDGEKDPRNILFCFSIVKFIIFNFDISGKFEDLFEAIYCYFPITFRPPPNDPYGITSKDLKLQLRNCFAATPLFGKLAWPILIEKLSSTSENAKLDAMETITACAPIYGGESIRKNLDELWEQLLEEILDSKPEVQRLAALQAITAVTYSLSTSSTSVSLLSSTDTLAKFLDNIIKYSLADLLEGTAPKESVRHLLFAAIKATEPSFYYVSTKVVKPILQSLIGAVANESRAAKYAVLRDFLLNSKTFYGDSTSMQDDSLPQNPLLPFKEEFFQNFSSALSSKNEFVVISGLRALAVLSTLAEFMSDHEVEWYFQTLLGIAINEPKAIIDVVIEILIEEANFRVDKVLTYVVPQLLEACTLASASEQAVLNSFECLVVLSDSSHNVVSVVVPALVQILQIETQNLEQVRNVISALEIIFVDRKLPIPQLDVVDVVVIPTLRTLVTRKIDDVWLYTDVLVIESVSRLFSSVMRTLDSRTQELLASVVVNSLFKGDMTDLGISEKPELAVADAKSALRNVSWVLAAVICNLRPEASILNVDIRSMLNYFVQTTIFNGTTEDAESNGYAFRIFEIVASILNKSNAEVVADFLADNNRLFKIIGGQEKTSLRIHSLVVVLLLWVTRALVMKRSSASELAKVTEFIDLLKNEGGDVIASNFYILAADDPSFGRGTLTKSAFAKTALLWQQKQFKHALPLLVAGFNEHDNLSKSVYLLALSHLMKYVAKSVILYEIKNLIPLLLAGLASKNVQLTHTILEVIQTLLKDAPQALAEHIESFVILLLQLTGGDSKSQSVDVRVLALKCLGQIPKTDITFNILFVLKPRVISGLQGPLDDGVKVVRKEAGNARAKWFLLLGKN</sequence>
<dbReference type="GO" id="GO:0005634">
    <property type="term" value="C:nucleus"/>
    <property type="evidence" value="ECO:0007669"/>
    <property type="project" value="UniProtKB-SubCell"/>
</dbReference>
<comment type="similarity">
    <text evidence="2 5">Belongs to the MET18/MMS19 family.</text>
</comment>
<dbReference type="EMBL" id="JADGJH010000243">
    <property type="protein sequence ID" value="KAJ3132643.1"/>
    <property type="molecule type" value="Genomic_DNA"/>
</dbReference>
<dbReference type="InterPro" id="IPR016024">
    <property type="entry name" value="ARM-type_fold"/>
</dbReference>
<keyword evidence="5" id="KW-0227">DNA damage</keyword>
<evidence type="ECO:0000313" key="9">
    <source>
        <dbReference type="Proteomes" id="UP001211907"/>
    </source>
</evidence>
<evidence type="ECO:0000256" key="3">
    <source>
        <dbReference type="ARBA" id="ARBA00022737"/>
    </source>
</evidence>
<evidence type="ECO:0000256" key="2">
    <source>
        <dbReference type="ARBA" id="ARBA00009340"/>
    </source>
</evidence>
<reference evidence="8" key="1">
    <citation type="submission" date="2020-05" db="EMBL/GenBank/DDBJ databases">
        <title>Phylogenomic resolution of chytrid fungi.</title>
        <authorList>
            <person name="Stajich J.E."/>
            <person name="Amses K."/>
            <person name="Simmons R."/>
            <person name="Seto K."/>
            <person name="Myers J."/>
            <person name="Bonds A."/>
            <person name="Quandt C.A."/>
            <person name="Barry K."/>
            <person name="Liu P."/>
            <person name="Grigoriev I."/>
            <person name="Longcore J.E."/>
            <person name="James T.Y."/>
        </authorList>
    </citation>
    <scope>NUCLEOTIDE SEQUENCE</scope>
    <source>
        <strain evidence="8">JEL0513</strain>
    </source>
</reference>
<name>A0AAD5XIX6_9FUNG</name>
<dbReference type="InterPro" id="IPR039920">
    <property type="entry name" value="MMS19"/>
</dbReference>
<evidence type="ECO:0000259" key="7">
    <source>
        <dbReference type="Pfam" id="PF14500"/>
    </source>
</evidence>
<dbReference type="GO" id="GO:0097361">
    <property type="term" value="C:cytosolic [4Fe-4S] assembly targeting complex"/>
    <property type="evidence" value="ECO:0007669"/>
    <property type="project" value="UniProtKB-UniRule"/>
</dbReference>
<dbReference type="Gene3D" id="1.25.10.10">
    <property type="entry name" value="Leucine-rich Repeat Variant"/>
    <property type="match status" value="2"/>
</dbReference>
<comment type="subcellular location">
    <subcellularLocation>
        <location evidence="1 5">Nucleus</location>
    </subcellularLocation>
</comment>
<dbReference type="AlphaFoldDB" id="A0AAD5XIX6"/>
<dbReference type="GO" id="GO:0051604">
    <property type="term" value="P:protein maturation"/>
    <property type="evidence" value="ECO:0007669"/>
    <property type="project" value="UniProtKB-UniRule"/>
</dbReference>
<feature type="domain" description="MMS19 C-terminal" evidence="6">
    <location>
        <begin position="561"/>
        <end position="992"/>
    </location>
</feature>
<dbReference type="Pfam" id="PF12460">
    <property type="entry name" value="MMS19_C"/>
    <property type="match status" value="1"/>
</dbReference>
<organism evidence="8 9">
    <name type="scientific">Physocladia obscura</name>
    <dbReference type="NCBI Taxonomy" id="109957"/>
    <lineage>
        <taxon>Eukaryota</taxon>
        <taxon>Fungi</taxon>
        <taxon>Fungi incertae sedis</taxon>
        <taxon>Chytridiomycota</taxon>
        <taxon>Chytridiomycota incertae sedis</taxon>
        <taxon>Chytridiomycetes</taxon>
        <taxon>Chytridiales</taxon>
        <taxon>Chytriomycetaceae</taxon>
        <taxon>Physocladia</taxon>
    </lineage>
</organism>
<dbReference type="PANTHER" id="PTHR12891">
    <property type="entry name" value="DNA REPAIR/TRANSCRIPTION PROTEIN MET18/MMS19"/>
    <property type="match status" value="1"/>
</dbReference>
<accession>A0AAD5XIX6</accession>
<dbReference type="GO" id="GO:0006281">
    <property type="term" value="P:DNA repair"/>
    <property type="evidence" value="ECO:0007669"/>
    <property type="project" value="UniProtKB-UniRule"/>
</dbReference>
<dbReference type="Pfam" id="PF14500">
    <property type="entry name" value="MMS19_N"/>
    <property type="match status" value="1"/>
</dbReference>